<dbReference type="InterPro" id="IPR002213">
    <property type="entry name" value="UDP_glucos_trans"/>
</dbReference>
<protein>
    <recommendedName>
        <fullName evidence="5">Glycosyltransferase</fullName>
        <ecNumber evidence="5">2.4.1.-</ecNumber>
    </recommendedName>
</protein>
<evidence type="ECO:0000313" key="7">
    <source>
        <dbReference type="Proteomes" id="UP001642260"/>
    </source>
</evidence>
<dbReference type="SUPFAM" id="SSF53756">
    <property type="entry name" value="UDP-Glycosyltransferase/glycogen phosphorylase"/>
    <property type="match status" value="1"/>
</dbReference>
<keyword evidence="3 4" id="KW-0808">Transferase</keyword>
<keyword evidence="7" id="KW-1185">Reference proteome</keyword>
<dbReference type="AlphaFoldDB" id="A0ABC8IY87"/>
<comment type="similarity">
    <text evidence="1 4">Belongs to the UDP-glycosyltransferase family.</text>
</comment>
<evidence type="ECO:0000313" key="6">
    <source>
        <dbReference type="EMBL" id="CAH8304803.1"/>
    </source>
</evidence>
<reference evidence="6 7" key="1">
    <citation type="submission" date="2022-03" db="EMBL/GenBank/DDBJ databases">
        <authorList>
            <person name="Macdonald S."/>
            <person name="Ahmed S."/>
            <person name="Newling K."/>
        </authorList>
    </citation>
    <scope>NUCLEOTIDE SEQUENCE [LARGE SCALE GENOMIC DNA]</scope>
</reference>
<dbReference type="PROSITE" id="PS00375">
    <property type="entry name" value="UDPGT"/>
    <property type="match status" value="1"/>
</dbReference>
<evidence type="ECO:0000256" key="4">
    <source>
        <dbReference type="RuleBase" id="RU003718"/>
    </source>
</evidence>
<dbReference type="Gene3D" id="3.40.50.2000">
    <property type="entry name" value="Glycogen Phosphorylase B"/>
    <property type="match status" value="2"/>
</dbReference>
<dbReference type="EMBL" id="CAKOAT010060155">
    <property type="protein sequence ID" value="CAH8304803.1"/>
    <property type="molecule type" value="Genomic_DNA"/>
</dbReference>
<accession>A0ABC8IY87</accession>
<evidence type="ECO:0000256" key="3">
    <source>
        <dbReference type="ARBA" id="ARBA00022679"/>
    </source>
</evidence>
<dbReference type="InterPro" id="IPR035595">
    <property type="entry name" value="UDP_glycos_trans_CS"/>
</dbReference>
<dbReference type="FunFam" id="3.40.50.2000:FF:000054">
    <property type="entry name" value="Glycosyltransferase"/>
    <property type="match status" value="1"/>
</dbReference>
<dbReference type="EC" id="2.4.1.-" evidence="5"/>
<gene>
    <name evidence="6" type="ORF">ERUC_LOCUS3708</name>
</gene>
<dbReference type="Pfam" id="PF00201">
    <property type="entry name" value="UDPGT"/>
    <property type="match status" value="1"/>
</dbReference>
<dbReference type="FunFam" id="3.40.50.2000:FF:000051">
    <property type="entry name" value="Glycosyltransferase"/>
    <property type="match status" value="1"/>
</dbReference>
<dbReference type="PANTHER" id="PTHR48046:SF6">
    <property type="entry name" value="GLYCOSYLTRANSFERASE"/>
    <property type="match status" value="1"/>
</dbReference>
<evidence type="ECO:0000256" key="2">
    <source>
        <dbReference type="ARBA" id="ARBA00022676"/>
    </source>
</evidence>
<evidence type="ECO:0000256" key="1">
    <source>
        <dbReference type="ARBA" id="ARBA00009995"/>
    </source>
</evidence>
<organism evidence="6 7">
    <name type="scientific">Eruca vesicaria subsp. sativa</name>
    <name type="common">Garden rocket</name>
    <name type="synonym">Eruca sativa</name>
    <dbReference type="NCBI Taxonomy" id="29727"/>
    <lineage>
        <taxon>Eukaryota</taxon>
        <taxon>Viridiplantae</taxon>
        <taxon>Streptophyta</taxon>
        <taxon>Embryophyta</taxon>
        <taxon>Tracheophyta</taxon>
        <taxon>Spermatophyta</taxon>
        <taxon>Magnoliopsida</taxon>
        <taxon>eudicotyledons</taxon>
        <taxon>Gunneridae</taxon>
        <taxon>Pentapetalae</taxon>
        <taxon>rosids</taxon>
        <taxon>malvids</taxon>
        <taxon>Brassicales</taxon>
        <taxon>Brassicaceae</taxon>
        <taxon>Brassiceae</taxon>
        <taxon>Eruca</taxon>
    </lineage>
</organism>
<comment type="caution">
    <text evidence="6">The sequence shown here is derived from an EMBL/GenBank/DDBJ whole genome shotgun (WGS) entry which is preliminary data.</text>
</comment>
<evidence type="ECO:0000256" key="5">
    <source>
        <dbReference type="RuleBase" id="RU362057"/>
    </source>
</evidence>
<dbReference type="CDD" id="cd03784">
    <property type="entry name" value="GT1_Gtf-like"/>
    <property type="match status" value="1"/>
</dbReference>
<dbReference type="PANTHER" id="PTHR48046">
    <property type="entry name" value="UDP-GLYCOSYLTRANSFERASE 72E1"/>
    <property type="match status" value="1"/>
</dbReference>
<name>A0ABC8IY87_ERUVS</name>
<keyword evidence="2 4" id="KW-0328">Glycosyltransferase</keyword>
<proteinExistence type="inferred from homology"/>
<dbReference type="GO" id="GO:0016757">
    <property type="term" value="F:glycosyltransferase activity"/>
    <property type="evidence" value="ECO:0007669"/>
    <property type="project" value="UniProtKB-KW"/>
</dbReference>
<sequence>MAEAKILHIAIIPTPGVGHLIPLVEFAKRLVDHHGFTVTFIFPGESPPSSAQISILNSLPSSIAYVFLHPVDLSDLPSTAGIETRISLTVTRSNPSLRELFGSLSAEKRLPAVLVVDLFGTDAFDVAAEFHVSPYIFNPSNANVLSFLLQLPKLDETLSCEFKDLTEPIKIPGCGLITGKDLSDPCQDRSGDAYKWLLHNAKRFKEADGILLNSFLDLEPNAIKALQEPGPDKPPVYPIGPIVNTCSSCVNGNDEYECLNWLDNQPLGSVLYVSFGSGGTLTCEQLNELALGLVESGKRFIWVIRSPSEIAHSSFFNSNSQTDPLPFLPPGFLDRTKGKGLVVPSWAPQFQILAHPSTGGFLTHCGWNSTLESIVNGVPLIAWPLYAEQKTNALLLVEDVKVALRARNSEDVIVRKEEVVRVVKRLMEGEEGKAIRNKMKELKEGAVRVLRGDGLSTKALTEVSLKWKSHQPEVEQDTTHTICM</sequence>
<dbReference type="Proteomes" id="UP001642260">
    <property type="component" value="Unassembled WGS sequence"/>
</dbReference>